<dbReference type="eggNOG" id="KOG2564">
    <property type="taxonomic scope" value="Eukaryota"/>
</dbReference>
<evidence type="ECO:0000256" key="1">
    <source>
        <dbReference type="ARBA" id="ARBA00008645"/>
    </source>
</evidence>
<dbReference type="GO" id="GO:0051723">
    <property type="term" value="F:protein methylesterase activity"/>
    <property type="evidence" value="ECO:0007669"/>
    <property type="project" value="UniProtKB-EC"/>
</dbReference>
<feature type="domain" description="AB hydrolase-1" evidence="9">
    <location>
        <begin position="113"/>
        <end position="368"/>
    </location>
</feature>
<dbReference type="EMBL" id="KE504296">
    <property type="protein sequence ID" value="EPS93134.1"/>
    <property type="molecule type" value="Genomic_DNA"/>
</dbReference>
<evidence type="ECO:0000256" key="7">
    <source>
        <dbReference type="PIRSR" id="PIRSR022950-1"/>
    </source>
</evidence>
<feature type="active site" evidence="7">
    <location>
        <position position="228"/>
    </location>
</feature>
<evidence type="ECO:0000259" key="9">
    <source>
        <dbReference type="Pfam" id="PF12697"/>
    </source>
</evidence>
<accession>S8F2C9</accession>
<dbReference type="Proteomes" id="UP000015241">
    <property type="component" value="Unassembled WGS sequence"/>
</dbReference>
<reference evidence="10 11" key="1">
    <citation type="journal article" date="2012" name="Science">
        <title>The Paleozoic origin of enzymatic lignin decomposition reconstructed from 31 fungal genomes.</title>
        <authorList>
            <person name="Floudas D."/>
            <person name="Binder M."/>
            <person name="Riley R."/>
            <person name="Barry K."/>
            <person name="Blanchette R.A."/>
            <person name="Henrissat B."/>
            <person name="Martinez A.T."/>
            <person name="Otillar R."/>
            <person name="Spatafora J.W."/>
            <person name="Yadav J.S."/>
            <person name="Aerts A."/>
            <person name="Benoit I."/>
            <person name="Boyd A."/>
            <person name="Carlson A."/>
            <person name="Copeland A."/>
            <person name="Coutinho P.M."/>
            <person name="de Vries R.P."/>
            <person name="Ferreira P."/>
            <person name="Findley K."/>
            <person name="Foster B."/>
            <person name="Gaskell J."/>
            <person name="Glotzer D."/>
            <person name="Gorecki P."/>
            <person name="Heitman J."/>
            <person name="Hesse C."/>
            <person name="Hori C."/>
            <person name="Igarashi K."/>
            <person name="Jurgens J.A."/>
            <person name="Kallen N."/>
            <person name="Kersten P."/>
            <person name="Kohler A."/>
            <person name="Kuees U."/>
            <person name="Kumar T.K.A."/>
            <person name="Kuo A."/>
            <person name="LaButti K."/>
            <person name="Larrondo L.F."/>
            <person name="Lindquist E."/>
            <person name="Ling A."/>
            <person name="Lombard V."/>
            <person name="Lucas S."/>
            <person name="Lundell T."/>
            <person name="Martin R."/>
            <person name="McLaughlin D.J."/>
            <person name="Morgenstern I."/>
            <person name="Morin E."/>
            <person name="Murat C."/>
            <person name="Nagy L.G."/>
            <person name="Nolan M."/>
            <person name="Ohm R.A."/>
            <person name="Patyshakuliyeva A."/>
            <person name="Rokas A."/>
            <person name="Ruiz-Duenas F.J."/>
            <person name="Sabat G."/>
            <person name="Salamov A."/>
            <person name="Samejima M."/>
            <person name="Schmutz J."/>
            <person name="Slot J.C."/>
            <person name="St John F."/>
            <person name="Stenlid J."/>
            <person name="Sun H."/>
            <person name="Sun S."/>
            <person name="Syed K."/>
            <person name="Tsang A."/>
            <person name="Wiebenga A."/>
            <person name="Young D."/>
            <person name="Pisabarro A."/>
            <person name="Eastwood D.C."/>
            <person name="Martin F."/>
            <person name="Cullen D."/>
            <person name="Grigoriev I.V."/>
            <person name="Hibbett D.S."/>
        </authorList>
    </citation>
    <scope>NUCLEOTIDE SEQUENCE</scope>
    <source>
        <strain evidence="11">FP-58527</strain>
    </source>
</reference>
<dbReference type="InterPro" id="IPR029058">
    <property type="entry name" value="AB_hydrolase_fold"/>
</dbReference>
<sequence length="391" mass="42309">MSDLYRSALSARISKLPMHPPGYEEDEEDEAADSLGSLPASVFGVGPTTMPGTHAHATAQRRRGPNPELSPLSASAYFAQATQIDVQASGLDVRAYHTAPRVSGIGEAGTVMVCHHGAGQSALTFALMAGEITDLSGGACGMLALDCRGHGKTITTVPKPGPKGGEEDFSLETLTEDFVNMLKVVYPDPSAAPTLLLVGHSLGGSVIVRACPRLQELKYRITGVAVLDIVEEFTLEALPKMHSLLDARPEGFNSQEDAIEWHVKTQTVRNPLSARVSVPAMIQAAPEGSNPPWIWRTPLRNTAPYWTSWFTSLSKLFLSARTARLLVLAGTERLDRELMIGQMQGKFQLSVITGVGHMLQEDDPRKLAGVLVEFWRRNERVVPGVKKVGER</sequence>
<dbReference type="InParanoid" id="S8F2C9"/>
<gene>
    <name evidence="10" type="ORF">FOMPIDRAFT_150069</name>
</gene>
<evidence type="ECO:0000256" key="2">
    <source>
        <dbReference type="ARBA" id="ARBA00020672"/>
    </source>
</evidence>
<organism evidence="10 11">
    <name type="scientific">Fomitopsis schrenkii</name>
    <name type="common">Brown rot fungus</name>
    <dbReference type="NCBI Taxonomy" id="2126942"/>
    <lineage>
        <taxon>Eukaryota</taxon>
        <taxon>Fungi</taxon>
        <taxon>Dikarya</taxon>
        <taxon>Basidiomycota</taxon>
        <taxon>Agaricomycotina</taxon>
        <taxon>Agaricomycetes</taxon>
        <taxon>Polyporales</taxon>
        <taxon>Fomitopsis</taxon>
    </lineage>
</organism>
<dbReference type="Gene3D" id="3.40.50.1820">
    <property type="entry name" value="alpha/beta hydrolase"/>
    <property type="match status" value="1"/>
</dbReference>
<evidence type="ECO:0000313" key="10">
    <source>
        <dbReference type="EMBL" id="EPS93134.1"/>
    </source>
</evidence>
<dbReference type="SUPFAM" id="SSF53474">
    <property type="entry name" value="alpha/beta-Hydrolases"/>
    <property type="match status" value="1"/>
</dbReference>
<dbReference type="AlphaFoldDB" id="S8F2C9"/>
<dbReference type="InterPro" id="IPR016812">
    <property type="entry name" value="PPase_methylesterase_euk"/>
</dbReference>
<evidence type="ECO:0000313" key="11">
    <source>
        <dbReference type="Proteomes" id="UP000015241"/>
    </source>
</evidence>
<evidence type="ECO:0000256" key="8">
    <source>
        <dbReference type="SAM" id="MobiDB-lite"/>
    </source>
</evidence>
<dbReference type="EC" id="3.1.1.-" evidence="6"/>
<comment type="catalytic activity">
    <reaction evidence="5">
        <text>[phosphatase 2A protein]-C-terminal L-leucine methyl ester + H2O = [phosphatase 2A protein]-C-terminal L-leucine + methanol + H(+)</text>
        <dbReference type="Rhea" id="RHEA:48548"/>
        <dbReference type="Rhea" id="RHEA-COMP:12134"/>
        <dbReference type="Rhea" id="RHEA-COMP:12135"/>
        <dbReference type="ChEBI" id="CHEBI:15377"/>
        <dbReference type="ChEBI" id="CHEBI:15378"/>
        <dbReference type="ChEBI" id="CHEBI:17790"/>
        <dbReference type="ChEBI" id="CHEBI:90516"/>
        <dbReference type="ChEBI" id="CHEBI:90517"/>
        <dbReference type="EC" id="3.1.1.89"/>
    </reaction>
</comment>
<keyword evidence="4 6" id="KW-0378">Hydrolase</keyword>
<evidence type="ECO:0000256" key="4">
    <source>
        <dbReference type="ARBA" id="ARBA00022801"/>
    </source>
</evidence>
<dbReference type="HOGENOM" id="CLU_024818_3_1_1"/>
<dbReference type="InterPro" id="IPR000073">
    <property type="entry name" value="AB_hydrolase_1"/>
</dbReference>
<feature type="active site" evidence="7">
    <location>
        <position position="357"/>
    </location>
</feature>
<comment type="similarity">
    <text evidence="1 6">Belongs to the AB hydrolase superfamily.</text>
</comment>
<protein>
    <recommendedName>
        <fullName evidence="2 6">Protein phosphatase methylesterase 1</fullName>
        <shortName evidence="6">PME-1</shortName>
        <ecNumber evidence="6">3.1.1.-</ecNumber>
    </recommendedName>
</protein>
<dbReference type="OrthoDB" id="194865at2759"/>
<evidence type="ECO:0000256" key="3">
    <source>
        <dbReference type="ARBA" id="ARBA00022487"/>
    </source>
</evidence>
<feature type="region of interest" description="Disordered" evidence="8">
    <location>
        <begin position="49"/>
        <end position="70"/>
    </location>
</feature>
<keyword evidence="3 6" id="KW-0719">Serine esterase</keyword>
<name>S8F2C9_FOMSC</name>
<dbReference type="PANTHER" id="PTHR14189:SF0">
    <property type="entry name" value="PROTEIN PHOSPHATASE METHYLESTERASE 1"/>
    <property type="match status" value="1"/>
</dbReference>
<dbReference type="FunCoup" id="S8F2C9">
    <property type="interactions" value="525"/>
</dbReference>
<evidence type="ECO:0000256" key="5">
    <source>
        <dbReference type="ARBA" id="ARBA00049203"/>
    </source>
</evidence>
<comment type="function">
    <text evidence="6">Demethylates proteins that have been reversibly carboxymethylated.</text>
</comment>
<dbReference type="PANTHER" id="PTHR14189">
    <property type="entry name" value="PROTEIN PHOSPHATASE METHYLESTERASE-1 RELATED"/>
    <property type="match status" value="1"/>
</dbReference>
<keyword evidence="11" id="KW-1185">Reference proteome</keyword>
<dbReference type="Pfam" id="PF12697">
    <property type="entry name" value="Abhydrolase_6"/>
    <property type="match status" value="1"/>
</dbReference>
<dbReference type="STRING" id="743788.S8F2C9"/>
<feature type="active site" evidence="7">
    <location>
        <position position="201"/>
    </location>
</feature>
<dbReference type="PIRSF" id="PIRSF022950">
    <property type="entry name" value="PPase_methylesterase_euk"/>
    <property type="match status" value="1"/>
</dbReference>
<proteinExistence type="inferred from homology"/>
<evidence type="ECO:0000256" key="6">
    <source>
        <dbReference type="PIRNR" id="PIRNR022950"/>
    </source>
</evidence>